<evidence type="ECO:0000256" key="5">
    <source>
        <dbReference type="ARBA" id="ARBA00022989"/>
    </source>
</evidence>
<dbReference type="GO" id="GO:0016020">
    <property type="term" value="C:membrane"/>
    <property type="evidence" value="ECO:0007669"/>
    <property type="project" value="UniProtKB-SubCell"/>
</dbReference>
<feature type="transmembrane region" description="Helical" evidence="7">
    <location>
        <begin position="158"/>
        <end position="182"/>
    </location>
</feature>
<dbReference type="PANTHER" id="PTHR11654">
    <property type="entry name" value="OLIGOPEPTIDE TRANSPORTER-RELATED"/>
    <property type="match status" value="1"/>
</dbReference>
<dbReference type="InterPro" id="IPR036259">
    <property type="entry name" value="MFS_trans_sf"/>
</dbReference>
<dbReference type="EMBL" id="CAJNOG010000366">
    <property type="protein sequence ID" value="CAF1201346.1"/>
    <property type="molecule type" value="Genomic_DNA"/>
</dbReference>
<feature type="transmembrane region" description="Helical" evidence="7">
    <location>
        <begin position="404"/>
        <end position="429"/>
    </location>
</feature>
<dbReference type="EMBL" id="CAJOAZ010004313">
    <property type="protein sequence ID" value="CAF4053424.1"/>
    <property type="molecule type" value="Genomic_DNA"/>
</dbReference>
<feature type="transmembrane region" description="Helical" evidence="7">
    <location>
        <begin position="129"/>
        <end position="152"/>
    </location>
</feature>
<organism evidence="8 10">
    <name type="scientific">Adineta steineri</name>
    <dbReference type="NCBI Taxonomy" id="433720"/>
    <lineage>
        <taxon>Eukaryota</taxon>
        <taxon>Metazoa</taxon>
        <taxon>Spiralia</taxon>
        <taxon>Gnathifera</taxon>
        <taxon>Rotifera</taxon>
        <taxon>Eurotatoria</taxon>
        <taxon>Bdelloidea</taxon>
        <taxon>Adinetida</taxon>
        <taxon>Adinetidae</taxon>
        <taxon>Adineta</taxon>
    </lineage>
</organism>
<dbReference type="SUPFAM" id="SSF103473">
    <property type="entry name" value="MFS general substrate transporter"/>
    <property type="match status" value="2"/>
</dbReference>
<dbReference type="Proteomes" id="UP000663844">
    <property type="component" value="Unassembled WGS sequence"/>
</dbReference>
<keyword evidence="4" id="KW-0653">Protein transport</keyword>
<evidence type="ECO:0000256" key="3">
    <source>
        <dbReference type="ARBA" id="ARBA00022692"/>
    </source>
</evidence>
<evidence type="ECO:0000256" key="4">
    <source>
        <dbReference type="ARBA" id="ARBA00022856"/>
    </source>
</evidence>
<feature type="transmembrane region" description="Helical" evidence="7">
    <location>
        <begin position="492"/>
        <end position="513"/>
    </location>
</feature>
<evidence type="ECO:0000313" key="8">
    <source>
        <dbReference type="EMBL" id="CAF1201346.1"/>
    </source>
</evidence>
<proteinExistence type="inferred from homology"/>
<dbReference type="AlphaFoldDB" id="A0A814WQ43"/>
<protein>
    <submittedName>
        <fullName evidence="8">Uncharacterized protein</fullName>
    </submittedName>
</protein>
<dbReference type="Pfam" id="PF00854">
    <property type="entry name" value="PTR2"/>
    <property type="match status" value="1"/>
</dbReference>
<keyword evidence="5 7" id="KW-1133">Transmembrane helix</keyword>
<comment type="similarity">
    <text evidence="2">Belongs to the major facilitator superfamily. Proton-dependent oligopeptide transporter (POT/PTR) (TC 2.A.17) family.</text>
</comment>
<comment type="caution">
    <text evidence="8">The sequence shown here is derived from an EMBL/GenBank/DDBJ whole genome shotgun (WGS) entry which is preliminary data.</text>
</comment>
<evidence type="ECO:0000256" key="6">
    <source>
        <dbReference type="ARBA" id="ARBA00023136"/>
    </source>
</evidence>
<dbReference type="Proteomes" id="UP000663845">
    <property type="component" value="Unassembled WGS sequence"/>
</dbReference>
<gene>
    <name evidence="8" type="ORF">JYZ213_LOCUS26926</name>
    <name evidence="9" type="ORF">OXD698_LOCUS32680</name>
</gene>
<comment type="subcellular location">
    <subcellularLocation>
        <location evidence="1">Membrane</location>
        <topology evidence="1">Multi-pass membrane protein</topology>
    </subcellularLocation>
</comment>
<accession>A0A814WQ43</accession>
<sequence>MNIKISAEKNDANSFAMNTVDQEKQSHEIQPTTEELNTLEHIPDHIPLTAWMIVVCKFCESFTFYGMSGPFQNYIQFPVPSSNDTQPGALNRGHQTATLLTTFFGFFCSIIPIVGAIVADQFWGKYKAIFIACIIYSVGLSVLVVSSIPASINAGTALPGLIIAMIIIGIGSGGVQSNFIPLMGEQYTRKTPIVKEIKGKKKIIDPQVTIQSLFNWSYWVVSLASLSPLLTTYVEKYHSFWLAYLIPLIVFMGAIIVLVVGHQRYIRAPPNGSLLIQAFRVIKIAFRLRWKLGKQDHIKHILDYAKQAQTSNETTETNDKMNDFIDDLKQAIHACRVFAFYPIYWICYNQMYNNLTSQAAQMNVGPLPNDILQNIDPFVLIIFIPIFEKIIYPSLRRLNINFKPILRITCGFIVVSLAMAWTAIVQHLIYSTGPNYSFTPQPCSTCQKYNNITVAWQIPSYFLIAISEIFANITGLEYAFTQAPTSMKSIVMSLYVFTSAVGSALSFALIPVTVDPKLLWMYTSLSIVAFVIGIIFYVTFRNDDIDQNRVAPEETLADPPIQADI</sequence>
<keyword evidence="3 7" id="KW-0812">Transmembrane</keyword>
<feature type="transmembrane region" description="Helical" evidence="7">
    <location>
        <begin position="241"/>
        <end position="261"/>
    </location>
</feature>
<evidence type="ECO:0000256" key="2">
    <source>
        <dbReference type="ARBA" id="ARBA00005982"/>
    </source>
</evidence>
<dbReference type="GO" id="GO:0022857">
    <property type="term" value="F:transmembrane transporter activity"/>
    <property type="evidence" value="ECO:0007669"/>
    <property type="project" value="InterPro"/>
</dbReference>
<reference evidence="8" key="1">
    <citation type="submission" date="2021-02" db="EMBL/GenBank/DDBJ databases">
        <authorList>
            <person name="Nowell W R."/>
        </authorList>
    </citation>
    <scope>NUCLEOTIDE SEQUENCE</scope>
</reference>
<feature type="transmembrane region" description="Helical" evidence="7">
    <location>
        <begin position="519"/>
        <end position="540"/>
    </location>
</feature>
<feature type="transmembrane region" description="Helical" evidence="7">
    <location>
        <begin position="97"/>
        <end position="117"/>
    </location>
</feature>
<keyword evidence="6 7" id="KW-0472">Membrane</keyword>
<dbReference type="InterPro" id="IPR000109">
    <property type="entry name" value="POT_fam"/>
</dbReference>
<dbReference type="GO" id="GO:0015833">
    <property type="term" value="P:peptide transport"/>
    <property type="evidence" value="ECO:0007669"/>
    <property type="project" value="UniProtKB-KW"/>
</dbReference>
<keyword evidence="4" id="KW-0571">Peptide transport</keyword>
<feature type="transmembrane region" description="Helical" evidence="7">
    <location>
        <begin position="458"/>
        <end position="480"/>
    </location>
</feature>
<dbReference type="Gene3D" id="1.20.1250.20">
    <property type="entry name" value="MFS general substrate transporter like domains"/>
    <property type="match status" value="1"/>
</dbReference>
<evidence type="ECO:0000256" key="1">
    <source>
        <dbReference type="ARBA" id="ARBA00004141"/>
    </source>
</evidence>
<keyword evidence="4" id="KW-0813">Transport</keyword>
<evidence type="ECO:0000256" key="7">
    <source>
        <dbReference type="SAM" id="Phobius"/>
    </source>
</evidence>
<evidence type="ECO:0000313" key="9">
    <source>
        <dbReference type="EMBL" id="CAF4053424.1"/>
    </source>
</evidence>
<name>A0A814WQ43_9BILA</name>
<evidence type="ECO:0000313" key="10">
    <source>
        <dbReference type="Proteomes" id="UP000663845"/>
    </source>
</evidence>